<evidence type="ECO:0000256" key="4">
    <source>
        <dbReference type="ARBA" id="ARBA00023204"/>
    </source>
</evidence>
<evidence type="ECO:0000313" key="7">
    <source>
        <dbReference type="Proteomes" id="UP000504638"/>
    </source>
</evidence>
<dbReference type="InterPro" id="IPR036322">
    <property type="entry name" value="WD40_repeat_dom_sf"/>
</dbReference>
<evidence type="ECO:0000313" key="6">
    <source>
        <dbReference type="EMBL" id="KAF1815953.1"/>
    </source>
</evidence>
<dbReference type="InterPro" id="IPR001680">
    <property type="entry name" value="WD40_rpt"/>
</dbReference>
<feature type="repeat" description="WD" evidence="5">
    <location>
        <begin position="66"/>
        <end position="84"/>
    </location>
</feature>
<dbReference type="InterPro" id="IPR019775">
    <property type="entry name" value="WD40_repeat_CS"/>
</dbReference>
<proteinExistence type="predicted"/>
<name>A0A6G1GD50_9PEZI</name>
<dbReference type="Pfam" id="PF00400">
    <property type="entry name" value="WD40"/>
    <property type="match status" value="3"/>
</dbReference>
<keyword evidence="7" id="KW-1185">Reference proteome</keyword>
<dbReference type="PROSITE" id="PS50294">
    <property type="entry name" value="WD_REPEATS_REGION"/>
    <property type="match status" value="2"/>
</dbReference>
<dbReference type="InterPro" id="IPR042238">
    <property type="entry name" value="Rad28/ERCC8/Ckn1/ATCSA-1"/>
</dbReference>
<evidence type="ECO:0000313" key="8">
    <source>
        <dbReference type="RefSeq" id="XP_033537584.1"/>
    </source>
</evidence>
<reference evidence="8" key="3">
    <citation type="submission" date="2025-04" db="UniProtKB">
        <authorList>
            <consortium name="RefSeq"/>
        </authorList>
    </citation>
    <scope>IDENTIFICATION</scope>
    <source>
        <strain evidence="8">CBS 781.70</strain>
    </source>
</reference>
<organism evidence="6">
    <name type="scientific">Eremomyces bilateralis CBS 781.70</name>
    <dbReference type="NCBI Taxonomy" id="1392243"/>
    <lineage>
        <taxon>Eukaryota</taxon>
        <taxon>Fungi</taxon>
        <taxon>Dikarya</taxon>
        <taxon>Ascomycota</taxon>
        <taxon>Pezizomycotina</taxon>
        <taxon>Dothideomycetes</taxon>
        <taxon>Dothideomycetes incertae sedis</taxon>
        <taxon>Eremomycetales</taxon>
        <taxon>Eremomycetaceae</taxon>
        <taxon>Eremomyces</taxon>
    </lineage>
</organism>
<dbReference type="PRINTS" id="PR00320">
    <property type="entry name" value="GPROTEINBRPT"/>
</dbReference>
<dbReference type="GO" id="GO:0006283">
    <property type="term" value="P:transcription-coupled nucleotide-excision repair"/>
    <property type="evidence" value="ECO:0007669"/>
    <property type="project" value="InterPro"/>
</dbReference>
<protein>
    <submittedName>
        <fullName evidence="6 8">WD40 repeat-like protein</fullName>
    </submittedName>
</protein>
<dbReference type="Gene3D" id="2.130.10.10">
    <property type="entry name" value="YVTN repeat-like/Quinoprotein amine dehydrogenase"/>
    <property type="match status" value="1"/>
</dbReference>
<keyword evidence="1 5" id="KW-0853">WD repeat</keyword>
<accession>A0A6G1GD50</accession>
<dbReference type="EMBL" id="ML975151">
    <property type="protein sequence ID" value="KAF1815953.1"/>
    <property type="molecule type" value="Genomic_DNA"/>
</dbReference>
<dbReference type="OrthoDB" id="361494at2759"/>
<feature type="repeat" description="WD" evidence="5">
    <location>
        <begin position="206"/>
        <end position="241"/>
    </location>
</feature>
<reference evidence="6 8" key="1">
    <citation type="submission" date="2020-01" db="EMBL/GenBank/DDBJ databases">
        <authorList>
            <consortium name="DOE Joint Genome Institute"/>
            <person name="Haridas S."/>
            <person name="Albert R."/>
            <person name="Binder M."/>
            <person name="Bloem J."/>
            <person name="Labutti K."/>
            <person name="Salamov A."/>
            <person name="Andreopoulos B."/>
            <person name="Baker S.E."/>
            <person name="Barry K."/>
            <person name="Bills G."/>
            <person name="Bluhm B.H."/>
            <person name="Cannon C."/>
            <person name="Castanera R."/>
            <person name="Culley D.E."/>
            <person name="Daum C."/>
            <person name="Ezra D."/>
            <person name="Gonzalez J.B."/>
            <person name="Henrissat B."/>
            <person name="Kuo A."/>
            <person name="Liang C."/>
            <person name="Lipzen A."/>
            <person name="Lutzoni F."/>
            <person name="Magnuson J."/>
            <person name="Mondo S."/>
            <person name="Nolan M."/>
            <person name="Ohm R."/>
            <person name="Pangilinan J."/>
            <person name="Park H.-J."/>
            <person name="Ramirez L."/>
            <person name="Alfaro M."/>
            <person name="Sun H."/>
            <person name="Tritt A."/>
            <person name="Yoshinaga Y."/>
            <person name="Zwiers L.-H."/>
            <person name="Turgeon B.G."/>
            <person name="Goodwin S.B."/>
            <person name="Spatafora J.W."/>
            <person name="Crous P.W."/>
            <person name="Grigoriev I.V."/>
        </authorList>
    </citation>
    <scope>NUCLEOTIDE SEQUENCE</scope>
    <source>
        <strain evidence="6 8">CBS 781.70</strain>
    </source>
</reference>
<dbReference type="GO" id="GO:0031464">
    <property type="term" value="C:Cul4A-RING E3 ubiquitin ligase complex"/>
    <property type="evidence" value="ECO:0007669"/>
    <property type="project" value="TreeGrafter"/>
</dbReference>
<dbReference type="PANTHER" id="PTHR46202">
    <property type="entry name" value="DNA EXCISION REPAIR PROTEIN ERCC-8"/>
    <property type="match status" value="1"/>
</dbReference>
<reference evidence="8" key="2">
    <citation type="submission" date="2020-04" db="EMBL/GenBank/DDBJ databases">
        <authorList>
            <consortium name="NCBI Genome Project"/>
        </authorList>
    </citation>
    <scope>NUCLEOTIDE SEQUENCE</scope>
    <source>
        <strain evidence="8">CBS 781.70</strain>
    </source>
</reference>
<keyword evidence="2" id="KW-0677">Repeat</keyword>
<dbReference type="InterPro" id="IPR020472">
    <property type="entry name" value="WD40_PAC1"/>
</dbReference>
<evidence type="ECO:0000256" key="3">
    <source>
        <dbReference type="ARBA" id="ARBA00022763"/>
    </source>
</evidence>
<keyword evidence="4" id="KW-0234">DNA repair</keyword>
<feature type="repeat" description="WD" evidence="5">
    <location>
        <begin position="269"/>
        <end position="301"/>
    </location>
</feature>
<dbReference type="GO" id="GO:0000209">
    <property type="term" value="P:protein polyubiquitination"/>
    <property type="evidence" value="ECO:0007669"/>
    <property type="project" value="TreeGrafter"/>
</dbReference>
<evidence type="ECO:0000256" key="2">
    <source>
        <dbReference type="ARBA" id="ARBA00022737"/>
    </source>
</evidence>
<dbReference type="AlphaFoldDB" id="A0A6G1GD50"/>
<dbReference type="GeneID" id="54419405"/>
<dbReference type="PROSITE" id="PS50082">
    <property type="entry name" value="WD_REPEATS_2"/>
    <property type="match status" value="3"/>
</dbReference>
<evidence type="ECO:0000256" key="5">
    <source>
        <dbReference type="PROSITE-ProRule" id="PRU00221"/>
    </source>
</evidence>
<dbReference type="InterPro" id="IPR015943">
    <property type="entry name" value="WD40/YVTN_repeat-like_dom_sf"/>
</dbReference>
<gene>
    <name evidence="6 8" type="ORF">P152DRAFT_455676</name>
</gene>
<keyword evidence="3" id="KW-0227">DNA damage</keyword>
<dbReference type="PANTHER" id="PTHR46202:SF1">
    <property type="entry name" value="DNA EXCISION REPAIR PROTEIN ERCC-8"/>
    <property type="match status" value="1"/>
</dbReference>
<evidence type="ECO:0000256" key="1">
    <source>
        <dbReference type="ARBA" id="ARBA00022574"/>
    </source>
</evidence>
<dbReference type="GO" id="GO:0000109">
    <property type="term" value="C:nucleotide-excision repair complex"/>
    <property type="evidence" value="ECO:0007669"/>
    <property type="project" value="TreeGrafter"/>
</dbReference>
<dbReference type="PROSITE" id="PS00678">
    <property type="entry name" value="WD_REPEATS_1"/>
    <property type="match status" value="2"/>
</dbReference>
<sequence length="464" mass="49309">MDSLILSRELGSIDPSLLRRYFTNRQIYALQRSLTTFDDGHGVPVLAELPKLPSSGVNALAVDGGEGRLLLSGSADGSVRIWDLAQTSPSDLAPRLHPTATLRGTPQVKVHSRVPNPSKAIAHTAGITYISFYPFDPNALLSAGYDHRLLLCSTDPLSPVVSFSLSAPIHTAALSPIASHLLCAAGTADPYVRLVDLKSGSSSHSLSGHHGAVLAVAWSPIREWVLASGGVDGTVRLWDIRRSSSCVGLLDAGDTRGIIGRDTTAKFGGGAHDGAVNGLAWTEDGKMLVSAGHDSELRVWDGMTGADQLITFGHAIQNSHVGNVTPIHVPRAVTAPGKRIVLWPNERELLMVEITDGTVIKRLAVPGHLIAAASGRSQRRAPGPLKTRITAASYRGGGAVEVYSGYSDGSIVAWKPRTTEESLVEDLGEVVGEFTGRDRDGKRKADILDDVLQDISLKRPPNPF</sequence>
<dbReference type="GO" id="GO:0043161">
    <property type="term" value="P:proteasome-mediated ubiquitin-dependent protein catabolic process"/>
    <property type="evidence" value="ECO:0007669"/>
    <property type="project" value="TreeGrafter"/>
</dbReference>
<dbReference type="Proteomes" id="UP000504638">
    <property type="component" value="Unplaced"/>
</dbReference>
<dbReference type="RefSeq" id="XP_033537584.1">
    <property type="nucleotide sequence ID" value="XM_033678835.1"/>
</dbReference>
<dbReference type="SUPFAM" id="SSF50978">
    <property type="entry name" value="WD40 repeat-like"/>
    <property type="match status" value="1"/>
</dbReference>
<dbReference type="SMART" id="SM00320">
    <property type="entry name" value="WD40"/>
    <property type="match status" value="6"/>
</dbReference>